<feature type="domain" description="MCM8/REC winged helix" evidence="1">
    <location>
        <begin position="13"/>
        <end position="92"/>
    </location>
</feature>
<dbReference type="InterPro" id="IPR056875">
    <property type="entry name" value="MCM8/REC_WHD"/>
</dbReference>
<dbReference type="Pfam" id="PF25051">
    <property type="entry name" value="WHD_MCM8"/>
    <property type="match status" value="1"/>
</dbReference>
<dbReference type="CDD" id="cd22247">
    <property type="entry name" value="MCM8_WHD"/>
    <property type="match status" value="1"/>
</dbReference>
<gene>
    <name evidence="2" type="ORF">GSLYS_00000389001</name>
</gene>
<proteinExistence type="predicted"/>
<evidence type="ECO:0000313" key="3">
    <source>
        <dbReference type="Proteomes" id="UP001497497"/>
    </source>
</evidence>
<evidence type="ECO:0000259" key="1">
    <source>
        <dbReference type="Pfam" id="PF25051"/>
    </source>
</evidence>
<reference evidence="2 3" key="1">
    <citation type="submission" date="2024-04" db="EMBL/GenBank/DDBJ databases">
        <authorList>
            <consortium name="Genoscope - CEA"/>
            <person name="William W."/>
        </authorList>
    </citation>
    <scope>NUCLEOTIDE SEQUENCE [LARGE SCALE GENOMIC DNA]</scope>
</reference>
<comment type="caution">
    <text evidence="2">The sequence shown here is derived from an EMBL/GenBank/DDBJ whole genome shotgun (WGS) entry which is preliminary data.</text>
</comment>
<dbReference type="EMBL" id="CAXITT010000003">
    <property type="protein sequence ID" value="CAL1526212.1"/>
    <property type="molecule type" value="Genomic_DNA"/>
</dbReference>
<dbReference type="AlphaFoldDB" id="A0AAV2GXQ1"/>
<organism evidence="2 3">
    <name type="scientific">Lymnaea stagnalis</name>
    <name type="common">Great pond snail</name>
    <name type="synonym">Helix stagnalis</name>
    <dbReference type="NCBI Taxonomy" id="6523"/>
    <lineage>
        <taxon>Eukaryota</taxon>
        <taxon>Metazoa</taxon>
        <taxon>Spiralia</taxon>
        <taxon>Lophotrochozoa</taxon>
        <taxon>Mollusca</taxon>
        <taxon>Gastropoda</taxon>
        <taxon>Heterobranchia</taxon>
        <taxon>Euthyneura</taxon>
        <taxon>Panpulmonata</taxon>
        <taxon>Hygrophila</taxon>
        <taxon>Lymnaeoidea</taxon>
        <taxon>Lymnaeidae</taxon>
        <taxon>Lymnaea</taxon>
    </lineage>
</organism>
<keyword evidence="3" id="KW-1185">Reference proteome</keyword>
<dbReference type="Proteomes" id="UP001497497">
    <property type="component" value="Unassembled WGS sequence"/>
</dbReference>
<sequence>MQDVYSDHFGLIDFHRSQHGSGMSGRSLPKKFVAALQKVAEQTYNNLFTVQQMRQISKDIGVSIPDFEGFITSLNTQGFLLKKGPKVYQLQTFGY</sequence>
<name>A0AAV2GXQ1_LYMST</name>
<evidence type="ECO:0000313" key="2">
    <source>
        <dbReference type="EMBL" id="CAL1526212.1"/>
    </source>
</evidence>
<protein>
    <recommendedName>
        <fullName evidence="1">MCM8/REC winged helix domain-containing protein</fullName>
    </recommendedName>
</protein>
<accession>A0AAV2GXQ1</accession>